<dbReference type="Pfam" id="PF13304">
    <property type="entry name" value="AAA_21"/>
    <property type="match status" value="1"/>
</dbReference>
<sequence length="576" mass="64538">MESILNNLEAHPQPQKKESVTPKALLRNIVFKNKDVISLNEDQIIVFVGPNNVGKSLALREIYTLLGHSFRSVIISEVETIKYGDSKSVDTLINSVAKKGAEDEYLRFKGQAIHPDNISRSWEDENRLSILAPLFSKLLTTEERLKIANTAENISILTESPSHPYHFLILNDTFEKEFNKFFKQAFGLDLIVNRAAGKVIPLHVGVSPELESGEDRVSSGYIKKLSMLPTIDRQGDGMRSFVGVLLSAFVAFESLLFIDEPEAFLHPPQAYLLGQMLAANITHGKQIFLATHSEDLLKGLIDKSPNRVKVIRIERNQNTNEINELNSDAIKTLWRDPLLRYSNILSGIFHSKVIICESDGDCRFFGAVMDSLTDDKEQVKPDVLFVHCGGKQRIPVIVNALVRLGVKLLVVADIDVLNSDSPLREIYSGLGGDWEGLEPIWKRLKSEIENKRPELETSDVVSGINKIIEKETNRVFPKTSVEAIRLLLKKVSPWSEVKSAGKSFIPAGEATKLFSEVINRCRSVGFNILEVGELEGFDKTVGGHGPKWVHEVLEKDLKNEPQLEDARRFVSQLISQ</sequence>
<comment type="caution">
    <text evidence="2">The sequence shown here is derived from an EMBL/GenBank/DDBJ whole genome shotgun (WGS) entry which is preliminary data.</text>
</comment>
<dbReference type="GO" id="GO:0005524">
    <property type="term" value="F:ATP binding"/>
    <property type="evidence" value="ECO:0007669"/>
    <property type="project" value="UniProtKB-KW"/>
</dbReference>
<evidence type="ECO:0000313" key="2">
    <source>
        <dbReference type="EMBL" id="NEU67762.1"/>
    </source>
</evidence>
<dbReference type="EMBL" id="JAAGNZ010000001">
    <property type="protein sequence ID" value="NEU67762.1"/>
    <property type="molecule type" value="Genomic_DNA"/>
</dbReference>
<dbReference type="InterPro" id="IPR003959">
    <property type="entry name" value="ATPase_AAA_core"/>
</dbReference>
<feature type="domain" description="AAA+ ATPase" evidence="1">
    <location>
        <begin position="41"/>
        <end position="314"/>
    </location>
</feature>
<dbReference type="RefSeq" id="WP_164038360.1">
    <property type="nucleotide sequence ID" value="NZ_JAAGNZ010000001.1"/>
</dbReference>
<dbReference type="Pfam" id="PF20469">
    <property type="entry name" value="OLD-like_TOPRIM"/>
    <property type="match status" value="1"/>
</dbReference>
<proteinExistence type="predicted"/>
<dbReference type="SMART" id="SM00382">
    <property type="entry name" value="AAA"/>
    <property type="match status" value="1"/>
</dbReference>
<keyword evidence="2" id="KW-0547">Nucleotide-binding</keyword>
<dbReference type="GO" id="GO:0016887">
    <property type="term" value="F:ATP hydrolysis activity"/>
    <property type="evidence" value="ECO:0007669"/>
    <property type="project" value="InterPro"/>
</dbReference>
<reference evidence="2 3" key="1">
    <citation type="submission" date="2020-02" db="EMBL/GenBank/DDBJ databases">
        <title>Draft genome sequence of two Spirosoma agri KCTC 52727 and Spirosoma terrae KCTC 52035.</title>
        <authorList>
            <person name="Rojas J."/>
            <person name="Ambika Manirajan B."/>
            <person name="Ratering S."/>
            <person name="Suarez C."/>
            <person name="Schnell S."/>
        </authorList>
    </citation>
    <scope>NUCLEOTIDE SEQUENCE [LARGE SCALE GENOMIC DNA]</scope>
    <source>
        <strain evidence="2 3">KCTC 52727</strain>
    </source>
</reference>
<accession>A0A6M0IIU9</accession>
<gene>
    <name evidence="2" type="ORF">GK091_12805</name>
</gene>
<evidence type="ECO:0000313" key="3">
    <source>
        <dbReference type="Proteomes" id="UP000477386"/>
    </source>
</evidence>
<name>A0A6M0IIU9_9BACT</name>
<dbReference type="InterPro" id="IPR003593">
    <property type="entry name" value="AAA+_ATPase"/>
</dbReference>
<dbReference type="SUPFAM" id="SSF52540">
    <property type="entry name" value="P-loop containing nucleoside triphosphate hydrolases"/>
    <property type="match status" value="1"/>
</dbReference>
<dbReference type="PANTHER" id="PTHR43581:SF4">
    <property type="entry name" value="ATP_GTP PHOSPHATASE"/>
    <property type="match status" value="1"/>
</dbReference>
<organism evidence="2 3">
    <name type="scientific">Spirosoma agri</name>
    <dbReference type="NCBI Taxonomy" id="1987381"/>
    <lineage>
        <taxon>Bacteria</taxon>
        <taxon>Pseudomonadati</taxon>
        <taxon>Bacteroidota</taxon>
        <taxon>Cytophagia</taxon>
        <taxon>Cytophagales</taxon>
        <taxon>Cytophagaceae</taxon>
        <taxon>Spirosoma</taxon>
    </lineage>
</organism>
<dbReference type="InterPro" id="IPR051396">
    <property type="entry name" value="Bact_Antivir_Def_Nuclease"/>
</dbReference>
<keyword evidence="2" id="KW-0067">ATP-binding</keyword>
<evidence type="ECO:0000259" key="1">
    <source>
        <dbReference type="SMART" id="SM00382"/>
    </source>
</evidence>
<dbReference type="Proteomes" id="UP000477386">
    <property type="component" value="Unassembled WGS sequence"/>
</dbReference>
<protein>
    <submittedName>
        <fullName evidence="2">ATP-binding protein</fullName>
    </submittedName>
</protein>
<dbReference type="PANTHER" id="PTHR43581">
    <property type="entry name" value="ATP/GTP PHOSPHATASE"/>
    <property type="match status" value="1"/>
</dbReference>
<keyword evidence="3" id="KW-1185">Reference proteome</keyword>
<dbReference type="InterPro" id="IPR034139">
    <property type="entry name" value="TOPRIM_OLD"/>
</dbReference>
<dbReference type="AlphaFoldDB" id="A0A6M0IIU9"/>
<dbReference type="Gene3D" id="3.40.50.300">
    <property type="entry name" value="P-loop containing nucleotide triphosphate hydrolases"/>
    <property type="match status" value="1"/>
</dbReference>
<dbReference type="InterPro" id="IPR027417">
    <property type="entry name" value="P-loop_NTPase"/>
</dbReference>
<dbReference type="CDD" id="cd00267">
    <property type="entry name" value="ABC_ATPase"/>
    <property type="match status" value="1"/>
</dbReference>